<sequence length="131" mass="13760">MCFQQTECQKTACCFFKGWTHSSAHGLLASCIVQIGATAVCRCLGVNPLSAEVRRSHPSSSSRPALLSSQCQLQAGPSCCDVTAWHGTNAVIFCAVASGTCHLADICGRDRGLSKTDLLGATSESSFTNVM</sequence>
<evidence type="ECO:0000313" key="1">
    <source>
        <dbReference type="EMBL" id="KAJ8339334.1"/>
    </source>
</evidence>
<dbReference type="EMBL" id="JAINUF010000017">
    <property type="protein sequence ID" value="KAJ8339334.1"/>
    <property type="molecule type" value="Genomic_DNA"/>
</dbReference>
<accession>A0A9Q1EI95</accession>
<protein>
    <submittedName>
        <fullName evidence="1">Uncharacterized protein</fullName>
    </submittedName>
</protein>
<organism evidence="1 2">
    <name type="scientific">Synaphobranchus kaupii</name>
    <name type="common">Kaup's arrowtooth eel</name>
    <dbReference type="NCBI Taxonomy" id="118154"/>
    <lineage>
        <taxon>Eukaryota</taxon>
        <taxon>Metazoa</taxon>
        <taxon>Chordata</taxon>
        <taxon>Craniata</taxon>
        <taxon>Vertebrata</taxon>
        <taxon>Euteleostomi</taxon>
        <taxon>Actinopterygii</taxon>
        <taxon>Neopterygii</taxon>
        <taxon>Teleostei</taxon>
        <taxon>Anguilliformes</taxon>
        <taxon>Synaphobranchidae</taxon>
        <taxon>Synaphobranchus</taxon>
    </lineage>
</organism>
<evidence type="ECO:0000313" key="2">
    <source>
        <dbReference type="Proteomes" id="UP001152622"/>
    </source>
</evidence>
<dbReference type="AlphaFoldDB" id="A0A9Q1EI95"/>
<dbReference type="Proteomes" id="UP001152622">
    <property type="component" value="Chromosome 17"/>
</dbReference>
<gene>
    <name evidence="1" type="ORF">SKAU_G00361200</name>
</gene>
<name>A0A9Q1EI95_SYNKA</name>
<reference evidence="1" key="1">
    <citation type="journal article" date="2023" name="Science">
        <title>Genome structures resolve the early diversification of teleost fishes.</title>
        <authorList>
            <person name="Parey E."/>
            <person name="Louis A."/>
            <person name="Montfort J."/>
            <person name="Bouchez O."/>
            <person name="Roques C."/>
            <person name="Iampietro C."/>
            <person name="Lluch J."/>
            <person name="Castinel A."/>
            <person name="Donnadieu C."/>
            <person name="Desvignes T."/>
            <person name="Floi Bucao C."/>
            <person name="Jouanno E."/>
            <person name="Wen M."/>
            <person name="Mejri S."/>
            <person name="Dirks R."/>
            <person name="Jansen H."/>
            <person name="Henkel C."/>
            <person name="Chen W.J."/>
            <person name="Zahm M."/>
            <person name="Cabau C."/>
            <person name="Klopp C."/>
            <person name="Thompson A.W."/>
            <person name="Robinson-Rechavi M."/>
            <person name="Braasch I."/>
            <person name="Lecointre G."/>
            <person name="Bobe J."/>
            <person name="Postlethwait J.H."/>
            <person name="Berthelot C."/>
            <person name="Roest Crollius H."/>
            <person name="Guiguen Y."/>
        </authorList>
    </citation>
    <scope>NUCLEOTIDE SEQUENCE</scope>
    <source>
        <strain evidence="1">WJC10195</strain>
    </source>
</reference>
<keyword evidence="2" id="KW-1185">Reference proteome</keyword>
<proteinExistence type="predicted"/>
<comment type="caution">
    <text evidence="1">The sequence shown here is derived from an EMBL/GenBank/DDBJ whole genome shotgun (WGS) entry which is preliminary data.</text>
</comment>